<dbReference type="Proteomes" id="UP000039865">
    <property type="component" value="Unassembled WGS sequence"/>
</dbReference>
<feature type="compositionally biased region" description="Polar residues" evidence="4">
    <location>
        <begin position="885"/>
        <end position="896"/>
    </location>
</feature>
<evidence type="ECO:0000313" key="6">
    <source>
        <dbReference type="Proteomes" id="UP000039865"/>
    </source>
</evidence>
<keyword evidence="1 3" id="KW-0853">WD repeat</keyword>
<dbReference type="PROSITE" id="PS50082">
    <property type="entry name" value="WD_REPEATS_2"/>
    <property type="match status" value="2"/>
</dbReference>
<dbReference type="InterPro" id="IPR001680">
    <property type="entry name" value="WD40_rpt"/>
</dbReference>
<dbReference type="InterPro" id="IPR015943">
    <property type="entry name" value="WD40/YVTN_repeat-like_dom_sf"/>
</dbReference>
<dbReference type="EMBL" id="CCKQ01013998">
    <property type="protein sequence ID" value="CDW85726.1"/>
    <property type="molecule type" value="Genomic_DNA"/>
</dbReference>
<dbReference type="Gene3D" id="2.130.10.10">
    <property type="entry name" value="YVTN repeat-like/Quinoprotein amine dehydrogenase"/>
    <property type="match status" value="2"/>
</dbReference>
<feature type="region of interest" description="Disordered" evidence="4">
    <location>
        <begin position="863"/>
        <end position="896"/>
    </location>
</feature>
<dbReference type="SUPFAM" id="SSF50978">
    <property type="entry name" value="WD40 repeat-like"/>
    <property type="match status" value="1"/>
</dbReference>
<keyword evidence="6" id="KW-1185">Reference proteome</keyword>
<dbReference type="InterPro" id="IPR042411">
    <property type="entry name" value="WDR27"/>
</dbReference>
<evidence type="ECO:0000256" key="1">
    <source>
        <dbReference type="ARBA" id="ARBA00022574"/>
    </source>
</evidence>
<organism evidence="5 6">
    <name type="scientific">Stylonychia lemnae</name>
    <name type="common">Ciliate</name>
    <dbReference type="NCBI Taxonomy" id="5949"/>
    <lineage>
        <taxon>Eukaryota</taxon>
        <taxon>Sar</taxon>
        <taxon>Alveolata</taxon>
        <taxon>Ciliophora</taxon>
        <taxon>Intramacronucleata</taxon>
        <taxon>Spirotrichea</taxon>
        <taxon>Stichotrichia</taxon>
        <taxon>Sporadotrichida</taxon>
        <taxon>Oxytrichidae</taxon>
        <taxon>Stylonychinae</taxon>
        <taxon>Stylonychia</taxon>
    </lineage>
</organism>
<dbReference type="InterPro" id="IPR036322">
    <property type="entry name" value="WD40_repeat_dom_sf"/>
</dbReference>
<gene>
    <name evidence="5" type="primary">Contig19639.g20825</name>
    <name evidence="5" type="ORF">STYLEM_14812</name>
</gene>
<dbReference type="AlphaFoldDB" id="A0A078AUN2"/>
<reference evidence="5 6" key="1">
    <citation type="submission" date="2014-06" db="EMBL/GenBank/DDBJ databases">
        <authorList>
            <person name="Swart Estienne"/>
        </authorList>
    </citation>
    <scope>NUCLEOTIDE SEQUENCE [LARGE SCALE GENOMIC DNA]</scope>
    <source>
        <strain evidence="5 6">130c</strain>
    </source>
</reference>
<dbReference type="Pfam" id="PF00400">
    <property type="entry name" value="WD40"/>
    <property type="match status" value="2"/>
</dbReference>
<dbReference type="PROSITE" id="PS50294">
    <property type="entry name" value="WD_REPEATS_REGION"/>
    <property type="match status" value="1"/>
</dbReference>
<proteinExistence type="predicted"/>
<dbReference type="PANTHER" id="PTHR44525">
    <property type="entry name" value="WD REPEAT-CONTAINING PROTEIN 27"/>
    <property type="match status" value="1"/>
</dbReference>
<feature type="repeat" description="WD" evidence="3">
    <location>
        <begin position="551"/>
        <end position="585"/>
    </location>
</feature>
<dbReference type="InParanoid" id="A0A078AUN2"/>
<feature type="region of interest" description="Disordered" evidence="4">
    <location>
        <begin position="453"/>
        <end position="477"/>
    </location>
</feature>
<evidence type="ECO:0000256" key="3">
    <source>
        <dbReference type="PROSITE-ProRule" id="PRU00221"/>
    </source>
</evidence>
<keyword evidence="2" id="KW-0677">Repeat</keyword>
<evidence type="ECO:0000313" key="5">
    <source>
        <dbReference type="EMBL" id="CDW85726.1"/>
    </source>
</evidence>
<dbReference type="PANTHER" id="PTHR44525:SF1">
    <property type="entry name" value="WD REPEAT-CONTAINING PROTEIN 27"/>
    <property type="match status" value="1"/>
</dbReference>
<accession>A0A078AUN2</accession>
<evidence type="ECO:0000256" key="4">
    <source>
        <dbReference type="SAM" id="MobiDB-lite"/>
    </source>
</evidence>
<dbReference type="PROSITE" id="PS00678">
    <property type="entry name" value="WD_REPEATS_1"/>
    <property type="match status" value="1"/>
</dbReference>
<evidence type="ECO:0000256" key="2">
    <source>
        <dbReference type="ARBA" id="ARBA00022737"/>
    </source>
</evidence>
<dbReference type="OrthoDB" id="20669at2759"/>
<feature type="repeat" description="WD" evidence="3">
    <location>
        <begin position="728"/>
        <end position="776"/>
    </location>
</feature>
<dbReference type="InterPro" id="IPR019775">
    <property type="entry name" value="WD40_repeat_CS"/>
</dbReference>
<name>A0A078AUN2_STYLE</name>
<protein>
    <submittedName>
        <fullName evidence="5">Wd repeat-containing protein 27</fullName>
    </submittedName>
</protein>
<feature type="compositionally biased region" description="Polar residues" evidence="4">
    <location>
        <begin position="455"/>
        <end position="467"/>
    </location>
</feature>
<dbReference type="SMART" id="SM00320">
    <property type="entry name" value="WD40"/>
    <property type="match status" value="6"/>
</dbReference>
<sequence length="896" mass="103462">MIINTNGIEESQDLNQFPNVRERTIAYFIDQNYKLFEWISDKKNIITQIDINLSKEAKLLAIHPNNLFFALQDNSKLLIIQTFDKQVVSYISHEMKIDKFFFELEKMNCFVFDFQQQMTIYSQNTQQKIMQKKICQIDSVQSLTYCYTNQMIYFFNSQNSTLVQLSSQDFEQKLVIDINQQIERYTENNNQSNFIIKNVYQIMYLAQDDTIILSTQSQIIMISQYYETIVKIIYLERVTNKSLFFTLKSTLYQASFTQYAKELNIYKIIEFEGVQSEIGGQQYNNFIADMKELSEKDELERNNDEEDEEVDDNVDIINEFAKQYENNPTPQFNQQIEEQKKDAFSVIDEQEYEDEEENQDQFQQSFKNTTIYTDIAKQIEQSARGGVNDNEGLSCLNSFVAHPKSLFVLANQKIDNESIYDHSDNYNKTRFSSNLPQKFSKANLPVTFHKKIKSSGYSGQPSSMKYSKTQKQKAQQPQSQYAVTRNFYAKTLPMTIPEELKILAEQPLHKNATVRLAYSPFGTKLACISQDTTISVLKTPMFQNKLDLTSLGGHNGPVNSIHFSANDQYLISASADKSCIIWNMKWSKKGEKLLILDRLKKNKTSSENPQNQALLQQQNPPFTDAIRGAQFYYDDKLLTISTGNQLLFYQYELPDNPDSSTSKDDVKRLQQKGLYKLIQTYQHPSAQNIPSFHFHNHKLKTNIGLIGGSNKELIVYDANYNKAIATMNDGHQKHIHTVKFYEGTYGDQEAYNTFLTASTDNFIKLWDLRVGQPVREYGGYHQNRAIQIGFSISNCFRYLISGSEDRSVYIYDIGSGELLDRTKNSQHTDSVTDVAVNPVYYEWATSCIDGHVRIFRYPAHKVAQKPKPKNGGGGIQVKGKKAVISSAQQQSMREYD</sequence>